<reference evidence="2" key="1">
    <citation type="submission" date="2020-11" db="EMBL/GenBank/DDBJ databases">
        <title>Adaptations for nitrogen fixation in a non-lichenized fungal sporocarp promotes dispersal by wood-feeding termites.</title>
        <authorList>
            <consortium name="DOE Joint Genome Institute"/>
            <person name="Koch R.A."/>
            <person name="Yoon G."/>
            <person name="Arayal U."/>
            <person name="Lail K."/>
            <person name="Amirebrahimi M."/>
            <person name="Labutti K."/>
            <person name="Lipzen A."/>
            <person name="Riley R."/>
            <person name="Barry K."/>
            <person name="Henrissat B."/>
            <person name="Grigoriev I.V."/>
            <person name="Herr J.R."/>
            <person name="Aime M.C."/>
        </authorList>
    </citation>
    <scope>NUCLEOTIDE SEQUENCE</scope>
    <source>
        <strain evidence="2">MCA 3950</strain>
    </source>
</reference>
<proteinExistence type="predicted"/>
<dbReference type="AlphaFoldDB" id="A0A9P7W066"/>
<name>A0A9P7W066_9AGAR</name>
<gene>
    <name evidence="2" type="ORF">BT62DRAFT_495665</name>
</gene>
<accession>A0A9P7W066</accession>
<keyword evidence="3" id="KW-1185">Reference proteome</keyword>
<dbReference type="GeneID" id="66103454"/>
<protein>
    <submittedName>
        <fullName evidence="2">Uncharacterized protein</fullName>
    </submittedName>
</protein>
<sequence length="153" mass="17696">MLSKSWRTLKYLFYFVMTHYHPHDFATIPSHNSYIFDPNFTSRQDRKLWTARSYLNFVALHCPDGAGEAVVKKIEFMKSTWALNHKYLLFYVKDCHNIPGRDTVIWVEHFIDDNPNQPSPESPKSDASMIPSLEPPLKESHLLSSKSVAHASS</sequence>
<evidence type="ECO:0000313" key="3">
    <source>
        <dbReference type="Proteomes" id="UP000812287"/>
    </source>
</evidence>
<evidence type="ECO:0000256" key="1">
    <source>
        <dbReference type="SAM" id="MobiDB-lite"/>
    </source>
</evidence>
<feature type="compositionally biased region" description="Polar residues" evidence="1">
    <location>
        <begin position="142"/>
        <end position="153"/>
    </location>
</feature>
<dbReference type="Proteomes" id="UP000812287">
    <property type="component" value="Unassembled WGS sequence"/>
</dbReference>
<dbReference type="OrthoDB" id="3004870at2759"/>
<organism evidence="2 3">
    <name type="scientific">Guyanagaster necrorhizus</name>
    <dbReference type="NCBI Taxonomy" id="856835"/>
    <lineage>
        <taxon>Eukaryota</taxon>
        <taxon>Fungi</taxon>
        <taxon>Dikarya</taxon>
        <taxon>Basidiomycota</taxon>
        <taxon>Agaricomycotina</taxon>
        <taxon>Agaricomycetes</taxon>
        <taxon>Agaricomycetidae</taxon>
        <taxon>Agaricales</taxon>
        <taxon>Marasmiineae</taxon>
        <taxon>Physalacriaceae</taxon>
        <taxon>Guyanagaster</taxon>
    </lineage>
</organism>
<feature type="region of interest" description="Disordered" evidence="1">
    <location>
        <begin position="115"/>
        <end position="153"/>
    </location>
</feature>
<comment type="caution">
    <text evidence="2">The sequence shown here is derived from an EMBL/GenBank/DDBJ whole genome shotgun (WGS) entry which is preliminary data.</text>
</comment>
<dbReference type="EMBL" id="MU250526">
    <property type="protein sequence ID" value="KAG7450182.1"/>
    <property type="molecule type" value="Genomic_DNA"/>
</dbReference>
<dbReference type="RefSeq" id="XP_043043682.1">
    <property type="nucleotide sequence ID" value="XM_043181158.1"/>
</dbReference>
<evidence type="ECO:0000313" key="2">
    <source>
        <dbReference type="EMBL" id="KAG7450182.1"/>
    </source>
</evidence>